<comment type="caution">
    <text evidence="10">The sequence shown here is derived from an EMBL/GenBank/DDBJ whole genome shotgun (WGS) entry which is preliminary data.</text>
</comment>
<dbReference type="RefSeq" id="WP_061858028.1">
    <property type="nucleotide sequence ID" value="NZ_LTBB01000004.1"/>
</dbReference>
<dbReference type="Proteomes" id="UP000075374">
    <property type="component" value="Unassembled WGS sequence"/>
</dbReference>
<keyword evidence="3" id="KW-0309">Germination</keyword>
<dbReference type="PROSITE" id="PS51257">
    <property type="entry name" value="PROKAR_LIPOPROTEIN"/>
    <property type="match status" value="1"/>
</dbReference>
<keyword evidence="6" id="KW-0564">Palmitate</keyword>
<name>A0A151AP46_9CLOT</name>
<evidence type="ECO:0000256" key="3">
    <source>
        <dbReference type="ARBA" id="ARBA00022544"/>
    </source>
</evidence>
<dbReference type="PANTHER" id="PTHR35789:SF1">
    <property type="entry name" value="SPORE GERMINATION PROTEIN B3"/>
    <property type="match status" value="1"/>
</dbReference>
<evidence type="ECO:0000256" key="6">
    <source>
        <dbReference type="ARBA" id="ARBA00023139"/>
    </source>
</evidence>
<dbReference type="Gene3D" id="3.30.300.210">
    <property type="entry name" value="Nutrient germinant receptor protein C, domain 3"/>
    <property type="match status" value="1"/>
</dbReference>
<dbReference type="AlphaFoldDB" id="A0A151AP46"/>
<evidence type="ECO:0000256" key="5">
    <source>
        <dbReference type="ARBA" id="ARBA00023136"/>
    </source>
</evidence>
<dbReference type="EMBL" id="LTBB01000004">
    <property type="protein sequence ID" value="KYH29414.1"/>
    <property type="molecule type" value="Genomic_DNA"/>
</dbReference>
<feature type="domain" description="Spore germination GerAC-like C-terminal" evidence="8">
    <location>
        <begin position="226"/>
        <end position="391"/>
    </location>
</feature>
<dbReference type="InterPro" id="IPR057336">
    <property type="entry name" value="GerAC_N"/>
</dbReference>
<organism evidence="10 11">
    <name type="scientific">Clostridium colicanis DSM 13634</name>
    <dbReference type="NCBI Taxonomy" id="1121305"/>
    <lineage>
        <taxon>Bacteria</taxon>
        <taxon>Bacillati</taxon>
        <taxon>Bacillota</taxon>
        <taxon>Clostridia</taxon>
        <taxon>Eubacteriales</taxon>
        <taxon>Clostridiaceae</taxon>
        <taxon>Clostridium</taxon>
    </lineage>
</organism>
<dbReference type="Pfam" id="PF25198">
    <property type="entry name" value="Spore_GerAC_N"/>
    <property type="match status" value="1"/>
</dbReference>
<keyword evidence="11" id="KW-1185">Reference proteome</keyword>
<dbReference type="InterPro" id="IPR046953">
    <property type="entry name" value="Spore_GerAC-like_C"/>
</dbReference>
<dbReference type="InterPro" id="IPR038501">
    <property type="entry name" value="Spore_GerAC_C_sf"/>
</dbReference>
<protein>
    <submittedName>
        <fullName evidence="10">Spore germination protein B3</fullName>
    </submittedName>
</protein>
<comment type="subcellular location">
    <subcellularLocation>
        <location evidence="1">Membrane</location>
        <topology evidence="1">Lipid-anchor</topology>
    </subcellularLocation>
</comment>
<proteinExistence type="inferred from homology"/>
<sequence length="394" mass="45170">MRYKKIIILALTCCFLSGCWDKVEIDRRSFISTIAIDVGQNIDDEERFKEIKSNEVFKEKDFKKLNVIFGLPNISELGPESGSTAKEQIVTTEAFSMQDAVTELAAKMSRSVYTGHSKLLILSDKIIEYPETMKEIFDYLERQPDINKMMLVVVAKGNAEDFVKFEPNMEKNIESYITGLMENGISNFSVLPVRLNDIFISLYKNKTAVIPTIEFDKINKNQLNISGVALIKDYKIEGYLTPEEDASLEILKGKIKGGKEVILIDGHPVELHITGIKRKIYLEDDTNPKKLKFNIQVLLEGQLKGYYIDSDIFSQGEIKRIQDSFNDVIERKCEKVGRIIQEQHPIDAIGLEEYIEKFKPQLYKKIKDNWEEVYKNANIDVTVNTKARRLGVTK</sequence>
<evidence type="ECO:0000256" key="7">
    <source>
        <dbReference type="ARBA" id="ARBA00023288"/>
    </source>
</evidence>
<evidence type="ECO:0000259" key="8">
    <source>
        <dbReference type="Pfam" id="PF05504"/>
    </source>
</evidence>
<accession>A0A151AP46</accession>
<dbReference type="GO" id="GO:0016020">
    <property type="term" value="C:membrane"/>
    <property type="evidence" value="ECO:0007669"/>
    <property type="project" value="UniProtKB-SubCell"/>
</dbReference>
<dbReference type="InterPro" id="IPR008844">
    <property type="entry name" value="Spore_GerAC-like"/>
</dbReference>
<dbReference type="PATRIC" id="fig|1121305.3.peg.1162"/>
<dbReference type="STRING" id="1121305.CLCOL_11620"/>
<keyword evidence="7" id="KW-0449">Lipoprotein</keyword>
<dbReference type="Pfam" id="PF05504">
    <property type="entry name" value="Spore_GerAC"/>
    <property type="match status" value="1"/>
</dbReference>
<feature type="domain" description="Spore germination protein N-terminal" evidence="9">
    <location>
        <begin position="21"/>
        <end position="214"/>
    </location>
</feature>
<evidence type="ECO:0000256" key="2">
    <source>
        <dbReference type="ARBA" id="ARBA00007886"/>
    </source>
</evidence>
<dbReference type="PANTHER" id="PTHR35789">
    <property type="entry name" value="SPORE GERMINATION PROTEIN B3"/>
    <property type="match status" value="1"/>
</dbReference>
<keyword evidence="5" id="KW-0472">Membrane</keyword>
<comment type="similarity">
    <text evidence="2">Belongs to the GerABKC lipoprotein family.</text>
</comment>
<evidence type="ECO:0000256" key="1">
    <source>
        <dbReference type="ARBA" id="ARBA00004635"/>
    </source>
</evidence>
<dbReference type="NCBIfam" id="TIGR02887">
    <property type="entry name" value="spore_ger_x_C"/>
    <property type="match status" value="1"/>
</dbReference>
<dbReference type="GO" id="GO:0009847">
    <property type="term" value="P:spore germination"/>
    <property type="evidence" value="ECO:0007669"/>
    <property type="project" value="InterPro"/>
</dbReference>
<evidence type="ECO:0000313" key="11">
    <source>
        <dbReference type="Proteomes" id="UP000075374"/>
    </source>
</evidence>
<evidence type="ECO:0000259" key="9">
    <source>
        <dbReference type="Pfam" id="PF25198"/>
    </source>
</evidence>
<keyword evidence="4" id="KW-0732">Signal</keyword>
<gene>
    <name evidence="10" type="primary">gerBC_1</name>
    <name evidence="10" type="ORF">CLCOL_11620</name>
</gene>
<evidence type="ECO:0000256" key="4">
    <source>
        <dbReference type="ARBA" id="ARBA00022729"/>
    </source>
</evidence>
<reference evidence="10 11" key="1">
    <citation type="submission" date="2016-02" db="EMBL/GenBank/DDBJ databases">
        <title>Genome sequence of Clostridium colicanis DSM 13634.</title>
        <authorList>
            <person name="Poehlein A."/>
            <person name="Daniel R."/>
        </authorList>
    </citation>
    <scope>NUCLEOTIDE SEQUENCE [LARGE SCALE GENOMIC DNA]</scope>
    <source>
        <strain evidence="10 11">DSM 13634</strain>
    </source>
</reference>
<evidence type="ECO:0000313" key="10">
    <source>
        <dbReference type="EMBL" id="KYH29414.1"/>
    </source>
</evidence>